<dbReference type="Gene3D" id="3.30.70.330">
    <property type="match status" value="1"/>
</dbReference>
<dbReference type="GO" id="GO:0019843">
    <property type="term" value="F:rRNA binding"/>
    <property type="evidence" value="ECO:0007669"/>
    <property type="project" value="UniProtKB-UniRule"/>
</dbReference>
<dbReference type="EMBL" id="MHIE01000001">
    <property type="protein sequence ID" value="OGY46781.1"/>
    <property type="molecule type" value="Genomic_DNA"/>
</dbReference>
<dbReference type="GO" id="GO:0006412">
    <property type="term" value="P:translation"/>
    <property type="evidence" value="ECO:0007669"/>
    <property type="project" value="UniProtKB-UniRule"/>
</dbReference>
<comment type="caution">
    <text evidence="5">The sequence shown here is derived from an EMBL/GenBank/DDBJ whole genome shotgun (WGS) entry which is preliminary data.</text>
</comment>
<dbReference type="HAMAP" id="MF_01369_B">
    <property type="entry name" value="Ribosomal_uL23_B"/>
    <property type="match status" value="1"/>
</dbReference>
<evidence type="ECO:0000256" key="3">
    <source>
        <dbReference type="ARBA" id="ARBA00023274"/>
    </source>
</evidence>
<evidence type="ECO:0000313" key="5">
    <source>
        <dbReference type="EMBL" id="OGY46781.1"/>
    </source>
</evidence>
<keyword evidence="3 4" id="KW-0687">Ribonucleoprotein</keyword>
<evidence type="ECO:0000256" key="1">
    <source>
        <dbReference type="ARBA" id="ARBA00006700"/>
    </source>
</evidence>
<proteinExistence type="inferred from homology"/>
<comment type="subunit">
    <text evidence="4">Part of the 50S ribosomal subunit. Contacts protein L29, and trigger factor when it is bound to the ribosome.</text>
</comment>
<keyword evidence="2 4" id="KW-0689">Ribosomal protein</keyword>
<comment type="similarity">
    <text evidence="1 4">Belongs to the universal ribosomal protein uL23 family.</text>
</comment>
<dbReference type="GO" id="GO:1990904">
    <property type="term" value="C:ribonucleoprotein complex"/>
    <property type="evidence" value="ECO:0007669"/>
    <property type="project" value="UniProtKB-KW"/>
</dbReference>
<dbReference type="InterPro" id="IPR013025">
    <property type="entry name" value="Ribosomal_uL23-like"/>
</dbReference>
<reference evidence="5 6" key="1">
    <citation type="journal article" date="2016" name="Nat. Commun.">
        <title>Thousands of microbial genomes shed light on interconnected biogeochemical processes in an aquifer system.</title>
        <authorList>
            <person name="Anantharaman K."/>
            <person name="Brown C.T."/>
            <person name="Hug L.A."/>
            <person name="Sharon I."/>
            <person name="Castelle C.J."/>
            <person name="Probst A.J."/>
            <person name="Thomas B.C."/>
            <person name="Singh A."/>
            <person name="Wilkins M.J."/>
            <person name="Karaoz U."/>
            <person name="Brodie E.L."/>
            <person name="Williams K.H."/>
            <person name="Hubbard S.S."/>
            <person name="Banfield J.F."/>
        </authorList>
    </citation>
    <scope>NUCLEOTIDE SEQUENCE [LARGE SCALE GENOMIC DNA]</scope>
</reference>
<dbReference type="SUPFAM" id="SSF54189">
    <property type="entry name" value="Ribosomal proteins S24e, L23 and L15e"/>
    <property type="match status" value="1"/>
</dbReference>
<gene>
    <name evidence="4" type="primary">rplW</name>
    <name evidence="5" type="ORF">A2744_01220</name>
</gene>
<keyword evidence="4" id="KW-0699">rRNA-binding</keyword>
<dbReference type="NCBIfam" id="NF004363">
    <property type="entry name" value="PRK05738.2-4"/>
    <property type="match status" value="1"/>
</dbReference>
<organism evidence="5 6">
    <name type="scientific">Candidatus Buchananbacteria bacterium RIFCSPHIGHO2_01_FULL_44_11</name>
    <dbReference type="NCBI Taxonomy" id="1797535"/>
    <lineage>
        <taxon>Bacteria</taxon>
        <taxon>Candidatus Buchananiibacteriota</taxon>
    </lineage>
</organism>
<evidence type="ECO:0000256" key="2">
    <source>
        <dbReference type="ARBA" id="ARBA00022980"/>
    </source>
</evidence>
<dbReference type="AlphaFoldDB" id="A0A1G1Y3F9"/>
<dbReference type="STRING" id="1797535.A2744_01220"/>
<accession>A0A1G1Y3F9</accession>
<dbReference type="GO" id="GO:0005840">
    <property type="term" value="C:ribosome"/>
    <property type="evidence" value="ECO:0007669"/>
    <property type="project" value="UniProtKB-KW"/>
</dbReference>
<dbReference type="InterPro" id="IPR012677">
    <property type="entry name" value="Nucleotide-bd_a/b_plait_sf"/>
</dbReference>
<evidence type="ECO:0000256" key="4">
    <source>
        <dbReference type="HAMAP-Rule" id="MF_01369"/>
    </source>
</evidence>
<dbReference type="Pfam" id="PF00276">
    <property type="entry name" value="Ribosomal_L23"/>
    <property type="match status" value="1"/>
</dbReference>
<protein>
    <recommendedName>
        <fullName evidence="4">Large ribosomal subunit protein uL23</fullName>
    </recommendedName>
</protein>
<comment type="function">
    <text evidence="4">One of the early assembly proteins it binds 23S rRNA. One of the proteins that surrounds the polypeptide exit tunnel on the outside of the ribosome. Forms the main docking site for trigger factor binding to the ribosome.</text>
</comment>
<dbReference type="GO" id="GO:0003735">
    <property type="term" value="F:structural constituent of ribosome"/>
    <property type="evidence" value="ECO:0007669"/>
    <property type="project" value="InterPro"/>
</dbReference>
<evidence type="ECO:0000313" key="6">
    <source>
        <dbReference type="Proteomes" id="UP000178240"/>
    </source>
</evidence>
<dbReference type="Proteomes" id="UP000178240">
    <property type="component" value="Unassembled WGS sequence"/>
</dbReference>
<keyword evidence="4" id="KW-0694">RNA-binding</keyword>
<sequence length="93" mass="10478">MADRILIKPLVTEKAAEFSAVGKYIFVVNPKMNKIEVKKAVRQIYGVNPVRVNMTNVRGRQVRYGRVAGKTKSWKKAIVTLKAGDKIEIYEGV</sequence>
<dbReference type="InterPro" id="IPR012678">
    <property type="entry name" value="Ribosomal_uL23/eL15/eS24_sf"/>
</dbReference>
<name>A0A1G1Y3F9_9BACT</name>